<name>A0A815YUD6_9BILA</name>
<proteinExistence type="predicted"/>
<gene>
    <name evidence="1" type="ORF">SEV965_LOCUS39705</name>
</gene>
<accession>A0A815YUD6</accession>
<evidence type="ECO:0000313" key="1">
    <source>
        <dbReference type="EMBL" id="CAF1574277.1"/>
    </source>
</evidence>
<dbReference type="AlphaFoldDB" id="A0A815YUD6"/>
<organism evidence="1 2">
    <name type="scientific">Rotaria sordida</name>
    <dbReference type="NCBI Taxonomy" id="392033"/>
    <lineage>
        <taxon>Eukaryota</taxon>
        <taxon>Metazoa</taxon>
        <taxon>Spiralia</taxon>
        <taxon>Gnathifera</taxon>
        <taxon>Rotifera</taxon>
        <taxon>Eurotatoria</taxon>
        <taxon>Bdelloidea</taxon>
        <taxon>Philodinida</taxon>
        <taxon>Philodinidae</taxon>
        <taxon>Rotaria</taxon>
    </lineage>
</organism>
<sequence>MKKKTNEINLSDHSLILDHDNFRQENQYEKLKSKFEQMTKLLTEKDEIIIESQTDLNYPKDQLDQNRLIELQQKFNIK</sequence>
<dbReference type="Proteomes" id="UP000663889">
    <property type="component" value="Unassembled WGS sequence"/>
</dbReference>
<comment type="caution">
    <text evidence="1">The sequence shown here is derived from an EMBL/GenBank/DDBJ whole genome shotgun (WGS) entry which is preliminary data.</text>
</comment>
<dbReference type="EMBL" id="CAJNOU010016111">
    <property type="protein sequence ID" value="CAF1574277.1"/>
    <property type="molecule type" value="Genomic_DNA"/>
</dbReference>
<reference evidence="1" key="1">
    <citation type="submission" date="2021-02" db="EMBL/GenBank/DDBJ databases">
        <authorList>
            <person name="Nowell W R."/>
        </authorList>
    </citation>
    <scope>NUCLEOTIDE SEQUENCE</scope>
</reference>
<protein>
    <submittedName>
        <fullName evidence="1">Uncharacterized protein</fullName>
    </submittedName>
</protein>
<evidence type="ECO:0000313" key="2">
    <source>
        <dbReference type="Proteomes" id="UP000663889"/>
    </source>
</evidence>